<dbReference type="Proteomes" id="UP000001343">
    <property type="component" value="Unassembled WGS sequence"/>
</dbReference>
<organism evidence="2 3">
    <name type="scientific">Leptospira mayottensis 200901122</name>
    <dbReference type="NCBI Taxonomy" id="1193010"/>
    <lineage>
        <taxon>Bacteria</taxon>
        <taxon>Pseudomonadati</taxon>
        <taxon>Spirochaetota</taxon>
        <taxon>Spirochaetia</taxon>
        <taxon>Leptospirales</taxon>
        <taxon>Leptospiraceae</taxon>
        <taxon>Leptospira</taxon>
    </lineage>
</organism>
<protein>
    <submittedName>
        <fullName evidence="2">Uncharacterized protein</fullName>
    </submittedName>
</protein>
<dbReference type="AlphaFoldDB" id="A0AA87MML9"/>
<proteinExistence type="predicted"/>
<keyword evidence="1" id="KW-0812">Transmembrane</keyword>
<gene>
    <name evidence="2" type="ORF">LEP1GSC125_1890</name>
</gene>
<sequence>MKGKFDIQSSKIHILYFRLLFLCLDLFQLVPYKSMFFY</sequence>
<evidence type="ECO:0000313" key="2">
    <source>
        <dbReference type="EMBL" id="EKR98648.1"/>
    </source>
</evidence>
<dbReference type="EMBL" id="AKWM02000078">
    <property type="protein sequence ID" value="EKR98648.1"/>
    <property type="molecule type" value="Genomic_DNA"/>
</dbReference>
<evidence type="ECO:0000256" key="1">
    <source>
        <dbReference type="SAM" id="Phobius"/>
    </source>
</evidence>
<evidence type="ECO:0000313" key="3">
    <source>
        <dbReference type="Proteomes" id="UP000001343"/>
    </source>
</evidence>
<keyword evidence="1" id="KW-0472">Membrane</keyword>
<keyword evidence="1" id="KW-1133">Transmembrane helix</keyword>
<name>A0AA87MML9_9LEPT</name>
<feature type="transmembrane region" description="Helical" evidence="1">
    <location>
        <begin position="12"/>
        <end position="30"/>
    </location>
</feature>
<accession>A0AA87MML9</accession>
<comment type="caution">
    <text evidence="2">The sequence shown here is derived from an EMBL/GenBank/DDBJ whole genome shotgun (WGS) entry which is preliminary data.</text>
</comment>
<reference evidence="2 3" key="1">
    <citation type="journal article" date="2014" name="Int. J. Syst. Evol. Microbiol.">
        <title>Leptospira mayottensis sp. nov., a pathogenic species of the genus Leptospira isolated from humans.</title>
        <authorList>
            <person name="Bourhy P."/>
            <person name="Collet L."/>
            <person name="Brisse S."/>
            <person name="Picardeau M."/>
        </authorList>
    </citation>
    <scope>NUCLEOTIDE SEQUENCE [LARGE SCALE GENOMIC DNA]</scope>
    <source>
        <strain evidence="2 3">200901122</strain>
    </source>
</reference>